<keyword evidence="3" id="KW-0687">Ribonucleoprotein</keyword>
<comment type="similarity">
    <text evidence="1">Belongs to the universal ribosomal protein uS11 family.</text>
</comment>
<dbReference type="PIRSF" id="PIRSF002131">
    <property type="entry name" value="Ribosomal_S11"/>
    <property type="match status" value="1"/>
</dbReference>
<reference evidence="4" key="1">
    <citation type="submission" date="2021-02" db="EMBL/GenBank/DDBJ databases">
        <title>Organelle genome of a novel green alga in the class Trebouxiophyceae.</title>
        <authorList>
            <person name="Takusagawa M."/>
            <person name="Misumi O."/>
            <person name="Inui T.I."/>
            <person name="Kato S."/>
            <person name="Matsunaga S."/>
            <person name="Kuroiwa H."/>
            <person name="Kuroiwa T."/>
        </authorList>
    </citation>
    <scope>NUCLEOTIDE SEQUENCE</scope>
    <source>
        <strain evidence="4">311 I</strain>
    </source>
</reference>
<geneLocation type="mitochondrion" evidence="4"/>
<keyword evidence="4" id="KW-0496">Mitochondrion</keyword>
<dbReference type="GO" id="GO:1990904">
    <property type="term" value="C:ribonucleoprotein complex"/>
    <property type="evidence" value="ECO:0007669"/>
    <property type="project" value="UniProtKB-KW"/>
</dbReference>
<protein>
    <submittedName>
        <fullName evidence="4">Ribosomal protein S11</fullName>
    </submittedName>
</protein>
<dbReference type="NCBIfam" id="NF003698">
    <property type="entry name" value="PRK05309.1"/>
    <property type="match status" value="1"/>
</dbReference>
<dbReference type="InterPro" id="IPR001971">
    <property type="entry name" value="Ribosomal_uS11"/>
</dbReference>
<proteinExistence type="inferred from homology"/>
<dbReference type="Pfam" id="PF00411">
    <property type="entry name" value="Ribosomal_S11"/>
    <property type="match status" value="1"/>
</dbReference>
<name>A0A8E4DH37_9CHLO</name>
<dbReference type="GO" id="GO:0006412">
    <property type="term" value="P:translation"/>
    <property type="evidence" value="ECO:0007669"/>
    <property type="project" value="InterPro"/>
</dbReference>
<dbReference type="PANTHER" id="PTHR11759">
    <property type="entry name" value="40S RIBOSOMAL PROTEIN S14/30S RIBOSOMAL PROTEIN S11"/>
    <property type="match status" value="1"/>
</dbReference>
<sequence>MIKTSKIILPTEKTGTIYIQSTNNNTILTLVDKNGLVKAWASGGTVGLRNSRKSTVHAAELAAEQIATKAHALGISTVSIYMKGLGIGKQKAVQAFQNSKLKILELIERTPLAHNGCRASRKRRV</sequence>
<organism evidence="4">
    <name type="scientific">Medakamo hakoo</name>
    <dbReference type="NCBI Taxonomy" id="3113649"/>
    <lineage>
        <taxon>Eukaryota</taxon>
        <taxon>Viridiplantae</taxon>
        <taxon>Chlorophyta</taxon>
        <taxon>core chlorophytes</taxon>
        <taxon>Trebouxiophyceae</taxon>
        <taxon>Trebouxiophyceae incertae sedis</taxon>
        <taxon>Coccomyxaceae</taxon>
        <taxon>Medakamo</taxon>
    </lineage>
</organism>
<dbReference type="EMBL" id="LC604817">
    <property type="protein sequence ID" value="BCT02600.1"/>
    <property type="molecule type" value="Genomic_DNA"/>
</dbReference>
<dbReference type="SUPFAM" id="SSF53137">
    <property type="entry name" value="Translational machinery components"/>
    <property type="match status" value="1"/>
</dbReference>
<dbReference type="HAMAP" id="MF_01310">
    <property type="entry name" value="Ribosomal_uS11"/>
    <property type="match status" value="1"/>
</dbReference>
<evidence type="ECO:0000256" key="3">
    <source>
        <dbReference type="ARBA" id="ARBA00023274"/>
    </source>
</evidence>
<dbReference type="GO" id="GO:0005840">
    <property type="term" value="C:ribosome"/>
    <property type="evidence" value="ECO:0007669"/>
    <property type="project" value="UniProtKB-KW"/>
</dbReference>
<dbReference type="AlphaFoldDB" id="A0A8E4DH37"/>
<dbReference type="InterPro" id="IPR036967">
    <property type="entry name" value="Ribosomal_uS11_sf"/>
</dbReference>
<evidence type="ECO:0000256" key="2">
    <source>
        <dbReference type="ARBA" id="ARBA00022980"/>
    </source>
</evidence>
<gene>
    <name evidence="4" type="primary">rps11</name>
</gene>
<accession>A0A8E4DH37</accession>
<keyword evidence="2 4" id="KW-0689">Ribosomal protein</keyword>
<evidence type="ECO:0000313" key="4">
    <source>
        <dbReference type="EMBL" id="BCT02600.1"/>
    </source>
</evidence>
<dbReference type="GO" id="GO:0003735">
    <property type="term" value="F:structural constituent of ribosome"/>
    <property type="evidence" value="ECO:0007669"/>
    <property type="project" value="InterPro"/>
</dbReference>
<evidence type="ECO:0000256" key="1">
    <source>
        <dbReference type="ARBA" id="ARBA00006194"/>
    </source>
</evidence>
<dbReference type="Gene3D" id="3.30.420.80">
    <property type="entry name" value="Ribosomal protein S11"/>
    <property type="match status" value="1"/>
</dbReference>